<comment type="caution">
    <text evidence="2">The sequence shown here is derived from an EMBL/GenBank/DDBJ whole genome shotgun (WGS) entry which is preliminary data.</text>
</comment>
<evidence type="ECO:0000313" key="3">
    <source>
        <dbReference type="Proteomes" id="UP001469553"/>
    </source>
</evidence>
<dbReference type="EMBL" id="JAHRIP010013710">
    <property type="protein sequence ID" value="MEQ2285521.1"/>
    <property type="molecule type" value="Genomic_DNA"/>
</dbReference>
<evidence type="ECO:0000313" key="2">
    <source>
        <dbReference type="EMBL" id="MEQ2285521.1"/>
    </source>
</evidence>
<keyword evidence="3" id="KW-1185">Reference proteome</keyword>
<feature type="transmembrane region" description="Helical" evidence="1">
    <location>
        <begin position="7"/>
        <end position="35"/>
    </location>
</feature>
<dbReference type="Proteomes" id="UP001469553">
    <property type="component" value="Unassembled WGS sequence"/>
</dbReference>
<proteinExistence type="predicted"/>
<keyword evidence="1" id="KW-0472">Membrane</keyword>
<keyword evidence="1" id="KW-1133">Transmembrane helix</keyword>
<sequence>MARSFSLNWVIFLVSISYSFNLAVALALGFVRYLFSPDSRVDPLFNVVGQLGCVSDSFPSKLLFSVQSCSLVFCEETTPFPPSALLLWCLMLSPVRPLLGFSVIAQPIQLSFLVIAQYFSHGHHDLLMLFFGLGDAGNSHAAGCSRILPSSH</sequence>
<name>A0ABV0XVN2_9TELE</name>
<accession>A0ABV0XVN2</accession>
<keyword evidence="1" id="KW-0812">Transmembrane</keyword>
<protein>
    <submittedName>
        <fullName evidence="2">Uncharacterized protein</fullName>
    </submittedName>
</protein>
<evidence type="ECO:0000256" key="1">
    <source>
        <dbReference type="SAM" id="Phobius"/>
    </source>
</evidence>
<gene>
    <name evidence="2" type="ORF">AMECASPLE_032752</name>
</gene>
<reference evidence="2 3" key="1">
    <citation type="submission" date="2021-06" db="EMBL/GenBank/DDBJ databases">
        <authorList>
            <person name="Palmer J.M."/>
        </authorList>
    </citation>
    <scope>NUCLEOTIDE SEQUENCE [LARGE SCALE GENOMIC DNA]</scope>
    <source>
        <strain evidence="2 3">AS_MEX2019</strain>
        <tissue evidence="2">Muscle</tissue>
    </source>
</reference>
<organism evidence="2 3">
    <name type="scientific">Ameca splendens</name>
    <dbReference type="NCBI Taxonomy" id="208324"/>
    <lineage>
        <taxon>Eukaryota</taxon>
        <taxon>Metazoa</taxon>
        <taxon>Chordata</taxon>
        <taxon>Craniata</taxon>
        <taxon>Vertebrata</taxon>
        <taxon>Euteleostomi</taxon>
        <taxon>Actinopterygii</taxon>
        <taxon>Neopterygii</taxon>
        <taxon>Teleostei</taxon>
        <taxon>Neoteleostei</taxon>
        <taxon>Acanthomorphata</taxon>
        <taxon>Ovalentaria</taxon>
        <taxon>Atherinomorphae</taxon>
        <taxon>Cyprinodontiformes</taxon>
        <taxon>Goodeidae</taxon>
        <taxon>Ameca</taxon>
    </lineage>
</organism>